<reference evidence="1 2" key="1">
    <citation type="submission" date="2015-01" db="EMBL/GenBank/DDBJ databases">
        <title>Evolution of Trichinella species and genotypes.</title>
        <authorList>
            <person name="Korhonen P.K."/>
            <person name="Edoardo P."/>
            <person name="Giuseppe L.R."/>
            <person name="Gasser R.B."/>
        </authorList>
    </citation>
    <scope>NUCLEOTIDE SEQUENCE [LARGE SCALE GENOMIC DNA]</scope>
    <source>
        <strain evidence="1">ISS37</strain>
    </source>
</reference>
<protein>
    <submittedName>
        <fullName evidence="1">Uncharacterized protein</fullName>
    </submittedName>
</protein>
<organism evidence="1 2">
    <name type="scientific">Trichinella nelsoni</name>
    <dbReference type="NCBI Taxonomy" id="6336"/>
    <lineage>
        <taxon>Eukaryota</taxon>
        <taxon>Metazoa</taxon>
        <taxon>Ecdysozoa</taxon>
        <taxon>Nematoda</taxon>
        <taxon>Enoplea</taxon>
        <taxon>Dorylaimia</taxon>
        <taxon>Trichinellida</taxon>
        <taxon>Trichinellidae</taxon>
        <taxon>Trichinella</taxon>
    </lineage>
</organism>
<proteinExistence type="predicted"/>
<dbReference type="AlphaFoldDB" id="A0A0V0RZD7"/>
<evidence type="ECO:0000313" key="1">
    <source>
        <dbReference type="EMBL" id="KRX19809.1"/>
    </source>
</evidence>
<gene>
    <name evidence="1" type="ORF">T07_1320</name>
</gene>
<dbReference type="OrthoDB" id="10621558at2759"/>
<accession>A0A0V0RZD7</accession>
<comment type="caution">
    <text evidence="1">The sequence shown here is derived from an EMBL/GenBank/DDBJ whole genome shotgun (WGS) entry which is preliminary data.</text>
</comment>
<keyword evidence="2" id="KW-1185">Reference proteome</keyword>
<dbReference type="Proteomes" id="UP000054630">
    <property type="component" value="Unassembled WGS sequence"/>
</dbReference>
<name>A0A0V0RZD7_9BILA</name>
<dbReference type="EMBL" id="JYDL01000055">
    <property type="protein sequence ID" value="KRX19809.1"/>
    <property type="molecule type" value="Genomic_DNA"/>
</dbReference>
<sequence length="92" mass="10190">MVSYACGNLVKALCAAQILKRRLLYEYSLMKNALATALGNLPNSAASLQQITSINSKFMPPYVSLIPHHQQSCYQDFCVIPNNAAKTELNDR</sequence>
<evidence type="ECO:0000313" key="2">
    <source>
        <dbReference type="Proteomes" id="UP000054630"/>
    </source>
</evidence>